<proteinExistence type="predicted"/>
<accession>A0ABX4YKL6</accession>
<evidence type="ECO:0000313" key="2">
    <source>
        <dbReference type="EMBL" id="PNV75813.1"/>
    </source>
</evidence>
<name>A0ABX4YKL6_9LEPT</name>
<dbReference type="Pfam" id="PF17994">
    <property type="entry name" value="Glft2_N"/>
    <property type="match status" value="1"/>
</dbReference>
<dbReference type="RefSeq" id="WP_010418526.1">
    <property type="nucleotide sequence ID" value="NZ_MCRM02000005.1"/>
</dbReference>
<gene>
    <name evidence="2" type="ORF">BES34_007225</name>
</gene>
<protein>
    <submittedName>
        <fullName evidence="2">Glycosyltransferase family 2 protein</fullName>
    </submittedName>
</protein>
<reference evidence="2" key="1">
    <citation type="submission" date="2018-01" db="EMBL/GenBank/DDBJ databases">
        <title>Genomic characterization of Leptospira inadai serogroup Lyme isolated from captured rat in Brazil and comparative analysis with human reference strain.</title>
        <authorList>
            <person name="Moreno L.Z."/>
            <person name="Loureiro A.P."/>
            <person name="Miraglia F."/>
            <person name="Kremer F.S."/>
            <person name="Eslabao M.R."/>
            <person name="Dellagostin O.A."/>
            <person name="Lilenbaum W."/>
            <person name="Moreno A.M."/>
        </authorList>
    </citation>
    <scope>NUCLEOTIDE SEQUENCE [LARGE SCALE GENOMIC DNA]</scope>
    <source>
        <strain evidence="2">M34/99</strain>
    </source>
</reference>
<evidence type="ECO:0000259" key="1">
    <source>
        <dbReference type="Pfam" id="PF17994"/>
    </source>
</evidence>
<dbReference type="SUPFAM" id="SSF53448">
    <property type="entry name" value="Nucleotide-diphospho-sugar transferases"/>
    <property type="match status" value="1"/>
</dbReference>
<dbReference type="InterPro" id="IPR040492">
    <property type="entry name" value="GlfT2_N"/>
</dbReference>
<comment type="caution">
    <text evidence="2">The sequence shown here is derived from an EMBL/GenBank/DDBJ whole genome shotgun (WGS) entry which is preliminary data.</text>
</comment>
<dbReference type="Gene3D" id="3.90.550.60">
    <property type="match status" value="1"/>
</dbReference>
<feature type="domain" description="Galactofuranosyltransferase GlfT2 N-terminal" evidence="1">
    <location>
        <begin position="33"/>
        <end position="93"/>
    </location>
</feature>
<evidence type="ECO:0000313" key="3">
    <source>
        <dbReference type="Proteomes" id="UP000094669"/>
    </source>
</evidence>
<dbReference type="EMBL" id="MCRM02000005">
    <property type="protein sequence ID" value="PNV75813.1"/>
    <property type="molecule type" value="Genomic_DNA"/>
</dbReference>
<organism evidence="2 3">
    <name type="scientific">Leptospira inadai serovar Lyme</name>
    <dbReference type="NCBI Taxonomy" id="293084"/>
    <lineage>
        <taxon>Bacteria</taxon>
        <taxon>Pseudomonadati</taxon>
        <taxon>Spirochaetota</taxon>
        <taxon>Spirochaetia</taxon>
        <taxon>Leptospirales</taxon>
        <taxon>Leptospiraceae</taxon>
        <taxon>Leptospira</taxon>
    </lineage>
</organism>
<dbReference type="InterPro" id="IPR029044">
    <property type="entry name" value="Nucleotide-diphossugar_trans"/>
</dbReference>
<keyword evidence="3" id="KW-1185">Reference proteome</keyword>
<sequence length="516" mass="59357">MQLYEIRFGPENKTEESELYLKSNGPISIVNNRISLGPEVKASFCTYFNSFSVRKWKKYTTVSDLEIRFEGKGEFSARIVGAKLTKAGVKYEVLLEQECQGNFIGKINLSDLDCDILFPEIVSRETACEIYGAGYYSDFARNKIRLAIVFCTFKREEFIKANLKNLTTGIFHRKSSILKGSVQTYVVDNGGTIVDQNVPDFIRVIPNPNLGGAGGFTRGIIEALSDSSFSHILLLDDDIKFSITSLEIVYSFVSMLKEDYAEHFVGGGLVDIEIPYLQYERNAAWNGVSTRINGNDMDLRTAENLIRNEIEDETEGLYAGWWFCCLPVKSVKKLGLPLPFFLKGDDVEYSIRNGSKVLALNGIAAWHEAFPKKARKWNYYYQIRNYLFLNILRFKNYDRSDFLKFSLYRLLKNAFSLNRLALEYTGKALFDFQTCELPKSENAELLQKSVLALQPTRNSLITLVFKCLFLTFRIWKNFPEISAKIRKDADRYYEFPFWSEYLNLNDEKNSTIELNR</sequence>
<dbReference type="Proteomes" id="UP000094669">
    <property type="component" value="Unassembled WGS sequence"/>
</dbReference>